<dbReference type="EnsemblMetazoa" id="AATE002742-RA">
    <property type="protein sequence ID" value="AATE002742-PA.1"/>
    <property type="gene ID" value="AATE002742"/>
</dbReference>
<feature type="compositionally biased region" description="Basic and acidic residues" evidence="1">
    <location>
        <begin position="377"/>
        <end position="403"/>
    </location>
</feature>
<reference evidence="2" key="1">
    <citation type="submission" date="2022-08" db="UniProtKB">
        <authorList>
            <consortium name="EnsemblMetazoa"/>
        </authorList>
    </citation>
    <scope>IDENTIFICATION</scope>
    <source>
        <strain evidence="2">EBRO</strain>
    </source>
</reference>
<dbReference type="AntiFam" id="ANF00095">
    <property type="entry name" value="Shadow ORF (opposite ABC transporters)"/>
</dbReference>
<accession>A0A182IP12</accession>
<proteinExistence type="predicted"/>
<sequence>MATRETVYVCLPSHKPDALICWWMYTFSVEPFGITIMDLQVFALAEAEILVGARIVVVQGDEYFGGANCIIARVGQGRDRLTIRLLLRRCGHRIAGQHRLAVDRTRPDRILRVGLGRAAETVAHPSASLSCSNGARFSLTTNQGTEETQPMRDDQRRPIEDGCIKRPLHDRFARRVEGTGRLVQYKNRRLFEQGPRDRNALSLAAAQLYAPLADHRVVAVGKLADEFVRLGQHCRLQYLLAGRTRSAVFDVFVDGCTEQDRLLFDEPDQFAPQPARREMRQLVAIDRDATPGGLVESLQQRRDGRFSTSTRTDQCHRLAWPKDKTEIVQHPLVGSRRVHELNALEANLATQVSLGDDEPMLQIDFGLQVKILEHARASRHASNDRAEQDGSLRKRSLDALGCHKERHQVTGTD</sequence>
<evidence type="ECO:0000256" key="1">
    <source>
        <dbReference type="SAM" id="MobiDB-lite"/>
    </source>
</evidence>
<organism evidence="2">
    <name type="scientific">Anopheles atroparvus</name>
    <name type="common">European mosquito</name>
    <dbReference type="NCBI Taxonomy" id="41427"/>
    <lineage>
        <taxon>Eukaryota</taxon>
        <taxon>Metazoa</taxon>
        <taxon>Ecdysozoa</taxon>
        <taxon>Arthropoda</taxon>
        <taxon>Hexapoda</taxon>
        <taxon>Insecta</taxon>
        <taxon>Pterygota</taxon>
        <taxon>Neoptera</taxon>
        <taxon>Endopterygota</taxon>
        <taxon>Diptera</taxon>
        <taxon>Nematocera</taxon>
        <taxon>Culicoidea</taxon>
        <taxon>Culicidae</taxon>
        <taxon>Anophelinae</taxon>
        <taxon>Anopheles</taxon>
    </lineage>
</organism>
<protein>
    <submittedName>
        <fullName evidence="2">Uncharacterized protein</fullName>
    </submittedName>
</protein>
<dbReference type="AlphaFoldDB" id="A0A182IP12"/>
<evidence type="ECO:0000313" key="2">
    <source>
        <dbReference type="EnsemblMetazoa" id="AATE002742-PA.1"/>
    </source>
</evidence>
<feature type="region of interest" description="Disordered" evidence="1">
    <location>
        <begin position="377"/>
        <end position="413"/>
    </location>
</feature>
<name>A0A182IP12_ANOAO</name>
<dbReference type="VEuPathDB" id="VectorBase:AATE002742"/>
<dbReference type="AntiFam" id="ANF00142">
    <property type="entry name" value="Shadow ORF (opposite yadG)"/>
</dbReference>